<dbReference type="AlphaFoldDB" id="A0AA51RU86"/>
<protein>
    <submittedName>
        <fullName evidence="4">Phage tail sheath subtilisin-like domain-containing protein</fullName>
    </submittedName>
</protein>
<dbReference type="RefSeq" id="WP_309202956.1">
    <property type="nucleotide sequence ID" value="NZ_CP133548.1"/>
</dbReference>
<dbReference type="Pfam" id="PF04984">
    <property type="entry name" value="Phage_sheath_1"/>
    <property type="match status" value="1"/>
</dbReference>
<feature type="domain" description="Tail sheath protein C-terminal" evidence="3">
    <location>
        <begin position="692"/>
        <end position="793"/>
    </location>
</feature>
<organism evidence="4 5">
    <name type="scientific">Pleionea litopenaei</name>
    <dbReference type="NCBI Taxonomy" id="3070815"/>
    <lineage>
        <taxon>Bacteria</taxon>
        <taxon>Pseudomonadati</taxon>
        <taxon>Pseudomonadota</taxon>
        <taxon>Gammaproteobacteria</taxon>
        <taxon>Oceanospirillales</taxon>
        <taxon>Pleioneaceae</taxon>
        <taxon>Pleionea</taxon>
    </lineage>
</organism>
<dbReference type="KEGG" id="plei:Q9312_02475"/>
<dbReference type="PANTHER" id="PTHR35861">
    <property type="match status" value="1"/>
</dbReference>
<dbReference type="InterPro" id="IPR020287">
    <property type="entry name" value="Tail_sheath_C"/>
</dbReference>
<dbReference type="Pfam" id="PF17482">
    <property type="entry name" value="Phage_sheath_1C"/>
    <property type="match status" value="1"/>
</dbReference>
<evidence type="ECO:0000259" key="2">
    <source>
        <dbReference type="Pfam" id="PF04984"/>
    </source>
</evidence>
<name>A0AA51RU86_9GAMM</name>
<dbReference type="PANTHER" id="PTHR35861:SF1">
    <property type="entry name" value="PHAGE TAIL SHEATH PROTEIN"/>
    <property type="match status" value="1"/>
</dbReference>
<keyword evidence="5" id="KW-1185">Reference proteome</keyword>
<dbReference type="InterPro" id="IPR035089">
    <property type="entry name" value="Phage_sheath_subtilisin"/>
</dbReference>
<gene>
    <name evidence="4" type="ORF">Q9312_02475</name>
</gene>
<evidence type="ECO:0000313" key="5">
    <source>
        <dbReference type="Proteomes" id="UP001239782"/>
    </source>
</evidence>
<dbReference type="InterPro" id="IPR052042">
    <property type="entry name" value="Tail_sheath_structural"/>
</dbReference>
<sequence>MAVNPTYPGVYVQEIPSGVRTIAGVSTSVALMLGRSRQGPLNDPKLCLSYSDYERIFSSDSSLSDLSRQVKLFFQNGGTQCHVMRIANGAIAASVELQTSGGDGTLVLTAKQAGKLGETIRVRVNYKGQLPESTFNLTIFRLETNAAGVQQEVASESFQNLSMDPNSPLFAPDYIDQNSALITASVSGTSPGASAGFSQSAMPIIYDSSDPASFQTACENALGDEVDTNQLKISIDGSRFVDVDFSDIDVSALAGPSIVEFRTQLAAEMLSAIESAFTLANLAGTTCTVSLEDGPTPGANEAPADASVLFRFTSNNDGDLLVRSANQNDLAASLRLGSGQGGLEVTSYSEARPAANGVNLHFTTAATWNALAQLTQDSLTDITLPAVDSDGNAITQTINFDLVTSDSADPMYFGGGVREKLAIIRDAINNHRNANKRTFFWTATLDGYRLSLEHSKAADNYIGTVTTAPTNLVAAIAAAVELNVKQYSVGTTGTSGQQTPGSAGDDGSAPLLSDYEDAFLVADRDIDMFNLMVLPQDAEPAQPITDIYGPASIFCQESRAFLVMDPPSDWTDAESATAGVDDLRVGLVSDHAAVFYPRVKVNENGRVIHVGPSGAIAGLMARIDTSRGVWKAPAGIEASLRGVVGVERQFSDRENGVLNPRAINTIRSFPNGIVNWGSRTMDGDNDFGSEQKYIPVRRLSLYMEESLYRGLKWVVFEPNDEPLWAQIRLNVGSFMHGLFRQGAFQGSTPKEAYFVKCDSETTTQADRNLGIVNIVVGFAPLKPAEFVILSIQQIAGQLEAG</sequence>
<dbReference type="EMBL" id="CP133548">
    <property type="protein sequence ID" value="WMS87801.1"/>
    <property type="molecule type" value="Genomic_DNA"/>
</dbReference>
<evidence type="ECO:0000256" key="1">
    <source>
        <dbReference type="ARBA" id="ARBA00008005"/>
    </source>
</evidence>
<feature type="domain" description="Tail sheath protein subtilisin-like" evidence="2">
    <location>
        <begin position="529"/>
        <end position="681"/>
    </location>
</feature>
<evidence type="ECO:0000259" key="3">
    <source>
        <dbReference type="Pfam" id="PF17482"/>
    </source>
</evidence>
<evidence type="ECO:0000313" key="4">
    <source>
        <dbReference type="EMBL" id="WMS87801.1"/>
    </source>
</evidence>
<comment type="similarity">
    <text evidence="1">Belongs to the myoviridae tail sheath protein family.</text>
</comment>
<proteinExistence type="inferred from homology"/>
<accession>A0AA51RU86</accession>
<dbReference type="Gene3D" id="3.40.50.11780">
    <property type="match status" value="2"/>
</dbReference>
<reference evidence="4 5" key="1">
    <citation type="submission" date="2023-08" db="EMBL/GenBank/DDBJ databases">
        <title>Pleionea litopenaei sp. nov., isolated from stomach of juvenile Litopenaeus vannamei.</title>
        <authorList>
            <person name="Rho A.M."/>
            <person name="Hwang C.Y."/>
        </authorList>
    </citation>
    <scope>NUCLEOTIDE SEQUENCE [LARGE SCALE GENOMIC DNA]</scope>
    <source>
        <strain evidence="4 5">HL-JVS1</strain>
    </source>
</reference>
<dbReference type="Proteomes" id="UP001239782">
    <property type="component" value="Chromosome"/>
</dbReference>